<organism evidence="2 3">
    <name type="scientific">Kwoniella heveanensis BCC8398</name>
    <dbReference type="NCBI Taxonomy" id="1296120"/>
    <lineage>
        <taxon>Eukaryota</taxon>
        <taxon>Fungi</taxon>
        <taxon>Dikarya</taxon>
        <taxon>Basidiomycota</taxon>
        <taxon>Agaricomycotina</taxon>
        <taxon>Tremellomycetes</taxon>
        <taxon>Tremellales</taxon>
        <taxon>Cryptococcaceae</taxon>
        <taxon>Kwoniella</taxon>
    </lineage>
</organism>
<evidence type="ECO:0008006" key="4">
    <source>
        <dbReference type="Google" id="ProtNLM"/>
    </source>
</evidence>
<evidence type="ECO:0000256" key="1">
    <source>
        <dbReference type="SAM" id="MobiDB-lite"/>
    </source>
</evidence>
<accession>A0A1B9GWY9</accession>
<protein>
    <recommendedName>
        <fullName evidence="4">BRCT domain-containing protein</fullName>
    </recommendedName>
</protein>
<gene>
    <name evidence="2" type="ORF">I316_02590</name>
</gene>
<dbReference type="AlphaFoldDB" id="A0A1B9GWY9"/>
<proteinExistence type="predicted"/>
<feature type="compositionally biased region" description="Low complexity" evidence="1">
    <location>
        <begin position="275"/>
        <end position="284"/>
    </location>
</feature>
<evidence type="ECO:0000313" key="2">
    <source>
        <dbReference type="EMBL" id="OCF35538.1"/>
    </source>
</evidence>
<feature type="compositionally biased region" description="Basic residues" evidence="1">
    <location>
        <begin position="185"/>
        <end position="196"/>
    </location>
</feature>
<feature type="compositionally biased region" description="Low complexity" evidence="1">
    <location>
        <begin position="197"/>
        <end position="211"/>
    </location>
</feature>
<reference evidence="2 3" key="1">
    <citation type="submission" date="2013-07" db="EMBL/GenBank/DDBJ databases">
        <title>The Genome Sequence of Cryptococcus heveanensis BCC8398.</title>
        <authorList>
            <consortium name="The Broad Institute Genome Sequencing Platform"/>
            <person name="Cuomo C."/>
            <person name="Litvintseva A."/>
            <person name="Chen Y."/>
            <person name="Heitman J."/>
            <person name="Sun S."/>
            <person name="Springer D."/>
            <person name="Dromer F."/>
            <person name="Young S.K."/>
            <person name="Zeng Q."/>
            <person name="Gargeya S."/>
            <person name="Fitzgerald M."/>
            <person name="Abouelleil A."/>
            <person name="Alvarado L."/>
            <person name="Berlin A.M."/>
            <person name="Chapman S.B."/>
            <person name="Dewar J."/>
            <person name="Goldberg J."/>
            <person name="Griggs A."/>
            <person name="Gujja S."/>
            <person name="Hansen M."/>
            <person name="Howarth C."/>
            <person name="Imamovic A."/>
            <person name="Larimer J."/>
            <person name="McCowan C."/>
            <person name="Murphy C."/>
            <person name="Pearson M."/>
            <person name="Priest M."/>
            <person name="Roberts A."/>
            <person name="Saif S."/>
            <person name="Shea T."/>
            <person name="Sykes S."/>
            <person name="Wortman J."/>
            <person name="Nusbaum C."/>
            <person name="Birren B."/>
        </authorList>
    </citation>
    <scope>NUCLEOTIDE SEQUENCE [LARGE SCALE GENOMIC DNA]</scope>
    <source>
        <strain evidence="2 3">BCC8398</strain>
    </source>
</reference>
<feature type="region of interest" description="Disordered" evidence="1">
    <location>
        <begin position="256"/>
        <end position="295"/>
    </location>
</feature>
<dbReference type="Proteomes" id="UP000092666">
    <property type="component" value="Unassembled WGS sequence"/>
</dbReference>
<evidence type="ECO:0000313" key="3">
    <source>
        <dbReference type="Proteomes" id="UP000092666"/>
    </source>
</evidence>
<dbReference type="EMBL" id="KI669498">
    <property type="protein sequence ID" value="OCF35538.1"/>
    <property type="molecule type" value="Genomic_DNA"/>
</dbReference>
<feature type="compositionally biased region" description="Basic and acidic residues" evidence="1">
    <location>
        <begin position="174"/>
        <end position="184"/>
    </location>
</feature>
<sequence length="429" mass="45397">MIPPTPPTPAGGFTGVGRLQTLESRPATPPLPSSGFGQRLHLQRIESNSSLNGSRTPPIDVTLRGAPIGYSSSRSLTVSEVSGVGNNIGLGLNIFRSRPDISSGQSIVSMLMTSASDIVAPHEFQSPGSTVVSTQVRALPMTPSTSRDSLTSDAAHDLFTQPISDDQEPNGGSHAEETAPAEKPRAKKGSKGKKRSSNSAVASSPFSASRSPQATLEATPLLAQQVTDVTEMNSRHLHAREFTTSQVSPAAPKLDRLSDAASAKAVAENNSTAGAPVSPAASPLHPAPPPRSKLPLRQVHNSTVQIANGMIKMLMLELRHRPSTCLKGVSIVLRLGLLPFRSTLIDLVQLMGGEVHDVSLATSLALASSSPYQVSKRYLIHDGKTEGESGAMTHFPDLEVIDLLGLLDIVMTRRTRELDLVNMMEGMQA</sequence>
<reference evidence="3" key="2">
    <citation type="submission" date="2013-12" db="EMBL/GenBank/DDBJ databases">
        <title>Evolution of pathogenesis and genome organization in the Tremellales.</title>
        <authorList>
            <person name="Cuomo C."/>
            <person name="Litvintseva A."/>
            <person name="Heitman J."/>
            <person name="Chen Y."/>
            <person name="Sun S."/>
            <person name="Springer D."/>
            <person name="Dromer F."/>
            <person name="Young S."/>
            <person name="Zeng Q."/>
            <person name="Chapman S."/>
            <person name="Gujja S."/>
            <person name="Saif S."/>
            <person name="Birren B."/>
        </authorList>
    </citation>
    <scope>NUCLEOTIDE SEQUENCE [LARGE SCALE GENOMIC DNA]</scope>
    <source>
        <strain evidence="3">BCC8398</strain>
    </source>
</reference>
<name>A0A1B9GWY9_9TREE</name>
<keyword evidence="3" id="KW-1185">Reference proteome</keyword>
<feature type="region of interest" description="Disordered" evidence="1">
    <location>
        <begin position="161"/>
        <end position="217"/>
    </location>
</feature>